<dbReference type="Pfam" id="PF09743">
    <property type="entry name" value="E3_UFM1_ligase"/>
    <property type="match status" value="1"/>
</dbReference>
<dbReference type="GO" id="GO:0005789">
    <property type="term" value="C:endoplasmic reticulum membrane"/>
    <property type="evidence" value="ECO:0007669"/>
    <property type="project" value="TreeGrafter"/>
</dbReference>
<dbReference type="InterPro" id="IPR056761">
    <property type="entry name" value="Ufl1-like_C"/>
</dbReference>
<comment type="function">
    <text evidence="1">E3 UFM1-protein ligase that mediates ufmylation of target proteins.</text>
</comment>
<evidence type="ECO:0000256" key="3">
    <source>
        <dbReference type="ARBA" id="ARBA00014160"/>
    </source>
</evidence>
<evidence type="ECO:0000256" key="1">
    <source>
        <dbReference type="ARBA" id="ARBA00003950"/>
    </source>
</evidence>
<dbReference type="Pfam" id="PF23659">
    <property type="entry name" value="UFL1"/>
    <property type="match status" value="1"/>
</dbReference>
<dbReference type="InterPro" id="IPR056580">
    <property type="entry name" value="Ufl1_dom"/>
</dbReference>
<feature type="domain" description="E3 UFM1-protein ligase 1-like N-terminal" evidence="8">
    <location>
        <begin position="7"/>
        <end position="280"/>
    </location>
</feature>
<comment type="similarity">
    <text evidence="2">Belongs to the UFL1 family.</text>
</comment>
<evidence type="ECO:0000256" key="2">
    <source>
        <dbReference type="ARBA" id="ARBA00010789"/>
    </source>
</evidence>
<evidence type="ECO:0000256" key="5">
    <source>
        <dbReference type="ARBA" id="ARBA00022786"/>
    </source>
</evidence>
<evidence type="ECO:0000256" key="4">
    <source>
        <dbReference type="ARBA" id="ARBA00022679"/>
    </source>
</evidence>
<evidence type="ECO:0000259" key="10">
    <source>
        <dbReference type="Pfam" id="PF25041"/>
    </source>
</evidence>
<evidence type="ECO:0000313" key="12">
    <source>
        <dbReference type="Proteomes" id="UP000268350"/>
    </source>
</evidence>
<gene>
    <name evidence="11" type="ORF">DGUA_6G016705</name>
</gene>
<dbReference type="GO" id="GO:0034976">
    <property type="term" value="P:response to endoplasmic reticulum stress"/>
    <property type="evidence" value="ECO:0007669"/>
    <property type="project" value="TreeGrafter"/>
</dbReference>
<dbReference type="PANTHER" id="PTHR31057">
    <property type="entry name" value="E3 UFM1-PROTEIN LIGASE 1"/>
    <property type="match status" value="1"/>
</dbReference>
<dbReference type="GO" id="GO:1990592">
    <property type="term" value="P:protein K69-linked ufmylation"/>
    <property type="evidence" value="ECO:0007669"/>
    <property type="project" value="TreeGrafter"/>
</dbReference>
<dbReference type="OMA" id="CILHASG"/>
<feature type="domain" description="E3 UFM1-protein ligase-like C-terminal" evidence="10">
    <location>
        <begin position="669"/>
        <end position="769"/>
    </location>
</feature>
<sequence length="785" mass="87638">MGSDWDEIKRLAADFQKAQLTSTLQKLSERNCVEIVTLLLEKQLLEVVFTNDGKEYITPDHLEREIQDELYANGGRANLVEVSRTLNVDLSRIVTLAERIAAENPLVHLVLGQLIDEDYISHIAQEINEKLALRGEISISDLASQFDLPSEFMQQDVVEKHLGKIIKGRQDATNPRVFFTQAYIQRCKAKIRGALAAITRPTNVAVILQQINVQEKIFHSLLDEISPAGQVTSKLANAQYVPHIYAKTQADWVNSFYKQNSFLEYDAINKLGISDAKSYIRKQFPNEEFLFLKRVALGARLVELTVVTALNECSATKQYLDLTTILPSNLSEEDIEEVFSAIMAQKHSNPSNFVYLESIVFSQPYLTQLVQPCHALAEAQAKAAIDTGVYQQFIVDKSLAQKGNASFQDQDDDGKVDKRDERRKKASSGKAGGGAQGRETKTKSTKKHQRRSAAAQNDSDDEDDVQQQGARGASGGGGNKKTVKPLDLVKTADIVKLINASLEEEGLEYLAPSIAALYLNQLNQTALAKAQELYEATPQTNRRQTHAAIQDRINTLLIDIRLYEKGLKLFSHDTQTQLVKYLLKSLGNDICNELSLYVASECNLTVKNTILNVDQRIKLAQECDAQYRSALLEQNKALNKSIDEFELATESVLKACSMIIKKVDRKKDRLLIADHKKKLQQQLLDCQEPALLLHLAALILFTTISGCILHASGKFVSAILQHIRGSLNDAQNNMLLRYHDLVLLVLQAAPESDDSKLAHEQLQIMQTEVVELAQNFTRASVSKAD</sequence>
<evidence type="ECO:0000313" key="11">
    <source>
        <dbReference type="EMBL" id="SPP84178.1"/>
    </source>
</evidence>
<keyword evidence="5" id="KW-0833">Ubl conjugation pathway</keyword>
<name>A0A3B0KK81_DROGU</name>
<dbReference type="Pfam" id="PF25870">
    <property type="entry name" value="WHD_UFL1_5th"/>
    <property type="match status" value="1"/>
</dbReference>
<evidence type="ECO:0000256" key="6">
    <source>
        <dbReference type="ARBA" id="ARBA00030452"/>
    </source>
</evidence>
<dbReference type="GO" id="GO:0061666">
    <property type="term" value="F:UFM1 ligase activity"/>
    <property type="evidence" value="ECO:0007669"/>
    <property type="project" value="InterPro"/>
</dbReference>
<dbReference type="PANTHER" id="PTHR31057:SF0">
    <property type="entry name" value="E3 UFM1-PROTEIN LIGASE 1"/>
    <property type="match status" value="1"/>
</dbReference>
<proteinExistence type="inferred from homology"/>
<dbReference type="AlphaFoldDB" id="A0A3B0KK81"/>
<feature type="domain" description="E3 UFM1-protein ligase 1-like" evidence="9">
    <location>
        <begin position="546"/>
        <end position="663"/>
    </location>
</feature>
<dbReference type="InterPro" id="IPR056579">
    <property type="entry name" value="Ufl1_N"/>
</dbReference>
<organism evidence="11 12">
    <name type="scientific">Drosophila guanche</name>
    <name type="common">Fruit fly</name>
    <dbReference type="NCBI Taxonomy" id="7266"/>
    <lineage>
        <taxon>Eukaryota</taxon>
        <taxon>Metazoa</taxon>
        <taxon>Ecdysozoa</taxon>
        <taxon>Arthropoda</taxon>
        <taxon>Hexapoda</taxon>
        <taxon>Insecta</taxon>
        <taxon>Pterygota</taxon>
        <taxon>Neoptera</taxon>
        <taxon>Endopterygota</taxon>
        <taxon>Diptera</taxon>
        <taxon>Brachycera</taxon>
        <taxon>Muscomorpha</taxon>
        <taxon>Ephydroidea</taxon>
        <taxon>Drosophilidae</taxon>
        <taxon>Drosophila</taxon>
        <taxon>Sophophora</taxon>
    </lineage>
</organism>
<dbReference type="EMBL" id="OUUW01000008">
    <property type="protein sequence ID" value="SPP84178.1"/>
    <property type="molecule type" value="Genomic_DNA"/>
</dbReference>
<protein>
    <recommendedName>
        <fullName evidence="3">E3 UFM1-protein ligase 1 homolog</fullName>
    </recommendedName>
    <alternativeName>
        <fullName evidence="6">E3 UFM1-protein transferase 1 homolog</fullName>
    </alternativeName>
</protein>
<evidence type="ECO:0000259" key="9">
    <source>
        <dbReference type="Pfam" id="PF23659"/>
    </source>
</evidence>
<evidence type="ECO:0000259" key="8">
    <source>
        <dbReference type="Pfam" id="PF09743"/>
    </source>
</evidence>
<accession>A0A3B0KK81</accession>
<dbReference type="InterPro" id="IPR018611">
    <property type="entry name" value="Ufl1"/>
</dbReference>
<dbReference type="Proteomes" id="UP000268350">
    <property type="component" value="Unassembled WGS sequence"/>
</dbReference>
<reference evidence="12" key="1">
    <citation type="submission" date="2018-01" db="EMBL/GenBank/DDBJ databases">
        <authorList>
            <person name="Alioto T."/>
            <person name="Alioto T."/>
        </authorList>
    </citation>
    <scope>NUCLEOTIDE SEQUENCE [LARGE SCALE GENOMIC DNA]</scope>
</reference>
<dbReference type="GO" id="GO:0032434">
    <property type="term" value="P:regulation of proteasomal ubiquitin-dependent protein catabolic process"/>
    <property type="evidence" value="ECO:0007669"/>
    <property type="project" value="TreeGrafter"/>
</dbReference>
<dbReference type="Pfam" id="PF25041">
    <property type="entry name" value="UFL1_C"/>
    <property type="match status" value="1"/>
</dbReference>
<feature type="region of interest" description="Disordered" evidence="7">
    <location>
        <begin position="404"/>
        <end position="483"/>
    </location>
</feature>
<evidence type="ECO:0000256" key="7">
    <source>
        <dbReference type="SAM" id="MobiDB-lite"/>
    </source>
</evidence>
<keyword evidence="12" id="KW-1185">Reference proteome</keyword>
<keyword evidence="4" id="KW-0808">Transferase</keyword>
<dbReference type="OrthoDB" id="10258297at2759"/>
<dbReference type="STRING" id="7266.A0A3B0KK81"/>